<dbReference type="InterPro" id="IPR000421">
    <property type="entry name" value="FA58C"/>
</dbReference>
<feature type="non-terminal residue" evidence="2">
    <location>
        <position position="1"/>
    </location>
</feature>
<comment type="caution">
    <text evidence="2">The sequence shown here is derived from an EMBL/GenBank/DDBJ whole genome shotgun (WGS) entry which is preliminary data.</text>
</comment>
<evidence type="ECO:0000259" key="1">
    <source>
        <dbReference type="PROSITE" id="PS50022"/>
    </source>
</evidence>
<proteinExistence type="predicted"/>
<dbReference type="PROSITE" id="PS50022">
    <property type="entry name" value="FA58C_3"/>
    <property type="match status" value="1"/>
</dbReference>
<dbReference type="EMBL" id="BARS01054819">
    <property type="protein sequence ID" value="GAG51886.1"/>
    <property type="molecule type" value="Genomic_DNA"/>
</dbReference>
<dbReference type="AlphaFoldDB" id="X0ZUS7"/>
<feature type="domain" description="F5/8 type C" evidence="1">
    <location>
        <begin position="27"/>
        <end position="195"/>
    </location>
</feature>
<reference evidence="2" key="1">
    <citation type="journal article" date="2014" name="Front. Microbiol.">
        <title>High frequency of phylogenetically diverse reductive dehalogenase-homologous genes in deep subseafloor sedimentary metagenomes.</title>
        <authorList>
            <person name="Kawai M."/>
            <person name="Futagami T."/>
            <person name="Toyoda A."/>
            <person name="Takaki Y."/>
            <person name="Nishi S."/>
            <person name="Hori S."/>
            <person name="Arai W."/>
            <person name="Tsubouchi T."/>
            <person name="Morono Y."/>
            <person name="Uchiyama I."/>
            <person name="Ito T."/>
            <person name="Fujiyama A."/>
            <person name="Inagaki F."/>
            <person name="Takami H."/>
        </authorList>
    </citation>
    <scope>NUCLEOTIDE SEQUENCE</scope>
    <source>
        <strain evidence="2">Expedition CK06-06</strain>
    </source>
</reference>
<gene>
    <name evidence="2" type="ORF">S01H1_81072</name>
</gene>
<sequence>IRPSMFVGTPENLKTPNLEKVTGKKRAMPIWPMGLKNVALEKEVTASDDEPVIGEIEMLTDADQEAADGHYMELGPGLQWVQLDLEQPHEIFAVIIWHYHAQARVYFDVAVKCADDADFITGVKTLFNNDHDNSAGLGVGEQKEYIESNEGKLIETFDGDKAEAKGVKTRYLRLYTKGNSSNEMNHYIEVEVWGRPVKK</sequence>
<name>X0ZUS7_9ZZZZ</name>
<dbReference type="SUPFAM" id="SSF49785">
    <property type="entry name" value="Galactose-binding domain-like"/>
    <property type="match status" value="1"/>
</dbReference>
<dbReference type="Gene3D" id="2.60.120.260">
    <property type="entry name" value="Galactose-binding domain-like"/>
    <property type="match status" value="1"/>
</dbReference>
<dbReference type="InterPro" id="IPR008979">
    <property type="entry name" value="Galactose-bd-like_sf"/>
</dbReference>
<evidence type="ECO:0000313" key="2">
    <source>
        <dbReference type="EMBL" id="GAG51886.1"/>
    </source>
</evidence>
<protein>
    <recommendedName>
        <fullName evidence="1">F5/8 type C domain-containing protein</fullName>
    </recommendedName>
</protein>
<accession>X0ZUS7</accession>
<organism evidence="2">
    <name type="scientific">marine sediment metagenome</name>
    <dbReference type="NCBI Taxonomy" id="412755"/>
    <lineage>
        <taxon>unclassified sequences</taxon>
        <taxon>metagenomes</taxon>
        <taxon>ecological metagenomes</taxon>
    </lineage>
</organism>